<evidence type="ECO:0000313" key="1">
    <source>
        <dbReference type="EMBL" id="KIS67209.1"/>
    </source>
</evidence>
<sequence>MYAASGKGTFETACSRAADGVVLLRTILNSIPANSSCKANKVVLMIACMAAKTGSNRFWLASAHPSSVNATCSAASASAKQQHAQLAYNLACIGARRMRL</sequence>
<proteinExistence type="predicted"/>
<gene>
    <name evidence="1" type="ORF">UMAG_04315</name>
</gene>
<dbReference type="RefSeq" id="XP_011391037.1">
    <property type="nucleotide sequence ID" value="XM_011392735.1"/>
</dbReference>
<name>A0A0D1DSC4_MYCMD</name>
<dbReference type="Proteomes" id="UP000000561">
    <property type="component" value="Chromosome 14"/>
</dbReference>
<organism evidence="1 2">
    <name type="scientific">Mycosarcoma maydis</name>
    <name type="common">Corn smut fungus</name>
    <name type="synonym">Ustilago maydis</name>
    <dbReference type="NCBI Taxonomy" id="5270"/>
    <lineage>
        <taxon>Eukaryota</taxon>
        <taxon>Fungi</taxon>
        <taxon>Dikarya</taxon>
        <taxon>Basidiomycota</taxon>
        <taxon>Ustilaginomycotina</taxon>
        <taxon>Ustilaginomycetes</taxon>
        <taxon>Ustilaginales</taxon>
        <taxon>Ustilaginaceae</taxon>
        <taxon>Mycosarcoma</taxon>
    </lineage>
</organism>
<evidence type="ECO:0000313" key="2">
    <source>
        <dbReference type="Proteomes" id="UP000000561"/>
    </source>
</evidence>
<reference evidence="1 2" key="1">
    <citation type="journal article" date="2006" name="Nature">
        <title>Insights from the genome of the biotrophic fungal plant pathogen Ustilago maydis.</title>
        <authorList>
            <person name="Kamper J."/>
            <person name="Kahmann R."/>
            <person name="Bolker M."/>
            <person name="Ma L.J."/>
            <person name="Brefort T."/>
            <person name="Saville B.J."/>
            <person name="Banuett F."/>
            <person name="Kronstad J.W."/>
            <person name="Gold S.E."/>
            <person name="Muller O."/>
            <person name="Perlin M.H."/>
            <person name="Wosten H.A."/>
            <person name="de Vries R."/>
            <person name="Ruiz-Herrera J."/>
            <person name="Reynaga-Pena C.G."/>
            <person name="Snetselaar K."/>
            <person name="McCann M."/>
            <person name="Perez-Martin J."/>
            <person name="Feldbrugge M."/>
            <person name="Basse C.W."/>
            <person name="Steinberg G."/>
            <person name="Ibeas J.I."/>
            <person name="Holloman W."/>
            <person name="Guzman P."/>
            <person name="Farman M."/>
            <person name="Stajich J.E."/>
            <person name="Sentandreu R."/>
            <person name="Gonzalez-Prieto J.M."/>
            <person name="Kennell J.C."/>
            <person name="Molina L."/>
            <person name="Schirawski J."/>
            <person name="Mendoza-Mendoza A."/>
            <person name="Greilinger D."/>
            <person name="Munch K."/>
            <person name="Rossel N."/>
            <person name="Scherer M."/>
            <person name="Vranes M."/>
            <person name="Ladendorf O."/>
            <person name="Vincon V."/>
            <person name="Fuchs U."/>
            <person name="Sandrock B."/>
            <person name="Meng S."/>
            <person name="Ho E.C."/>
            <person name="Cahill M.J."/>
            <person name="Boyce K.J."/>
            <person name="Klose J."/>
            <person name="Klosterman S.J."/>
            <person name="Deelstra H.J."/>
            <person name="Ortiz-Castellanos L."/>
            <person name="Li W."/>
            <person name="Sanchez-Alonso P."/>
            <person name="Schreier P.H."/>
            <person name="Hauser-Hahn I."/>
            <person name="Vaupel M."/>
            <person name="Koopmann E."/>
            <person name="Friedrich G."/>
            <person name="Voss H."/>
            <person name="Schluter T."/>
            <person name="Margolis J."/>
            <person name="Platt D."/>
            <person name="Swimmer C."/>
            <person name="Gnirke A."/>
            <person name="Chen F."/>
            <person name="Vysotskaia V."/>
            <person name="Mannhaupt G."/>
            <person name="Guldener U."/>
            <person name="Munsterkotter M."/>
            <person name="Haase D."/>
            <person name="Oesterheld M."/>
            <person name="Mewes H.W."/>
            <person name="Mauceli E.W."/>
            <person name="DeCaprio D."/>
            <person name="Wade C.M."/>
            <person name="Butler J."/>
            <person name="Young S."/>
            <person name="Jaffe D.B."/>
            <person name="Calvo S."/>
            <person name="Nusbaum C."/>
            <person name="Galagan J."/>
            <person name="Birren B.W."/>
        </authorList>
    </citation>
    <scope>NUCLEOTIDE SEQUENCE [LARGE SCALE GENOMIC DNA]</scope>
    <source>
        <strain evidence="2">DSM 14603 / FGSC 9021 / UM521</strain>
    </source>
</reference>
<dbReference type="VEuPathDB" id="FungiDB:UMAG_04315"/>
<dbReference type="AlphaFoldDB" id="A0A0D1DSC4"/>
<dbReference type="KEGG" id="uma:UMAG_04315"/>
<dbReference type="EMBL" id="CM003153">
    <property type="protein sequence ID" value="KIS67209.1"/>
    <property type="molecule type" value="Genomic_DNA"/>
</dbReference>
<accession>A0A0D1DSC4</accession>
<dbReference type="InParanoid" id="A0A0D1DSC4"/>
<keyword evidence="2" id="KW-1185">Reference proteome</keyword>
<protein>
    <submittedName>
        <fullName evidence="1">Uncharacterized protein</fullName>
    </submittedName>
</protein>
<dbReference type="GeneID" id="23564536"/>